<evidence type="ECO:0000256" key="3">
    <source>
        <dbReference type="ARBA" id="ARBA00022448"/>
    </source>
</evidence>
<evidence type="ECO:0000313" key="11">
    <source>
        <dbReference type="Proteomes" id="UP000244910"/>
    </source>
</evidence>
<reference evidence="11" key="1">
    <citation type="submission" date="2017-04" db="EMBL/GenBank/DDBJ databases">
        <authorList>
            <person name="Song Y."/>
            <person name="Cho B.-K."/>
        </authorList>
    </citation>
    <scope>NUCLEOTIDE SEQUENCE [LARGE SCALE GENOMIC DNA]</scope>
    <source>
        <strain evidence="11">SL1</strain>
    </source>
</reference>
<keyword evidence="11" id="KW-1185">Reference proteome</keyword>
<evidence type="ECO:0000256" key="6">
    <source>
        <dbReference type="ARBA" id="ARBA00022989"/>
    </source>
</evidence>
<evidence type="ECO:0000256" key="8">
    <source>
        <dbReference type="RuleBase" id="RU363032"/>
    </source>
</evidence>
<accession>A0A2U8DUG2</accession>
<dbReference type="FunFam" id="1.10.3720.10:FF:000002">
    <property type="entry name" value="D-methionine ABC transporter permease MetI"/>
    <property type="match status" value="1"/>
</dbReference>
<dbReference type="KEGG" id="cdrk:B9W14_17695"/>
<dbReference type="EMBL" id="CP020953">
    <property type="protein sequence ID" value="AWI06260.1"/>
    <property type="molecule type" value="Genomic_DNA"/>
</dbReference>
<evidence type="ECO:0000256" key="1">
    <source>
        <dbReference type="ARBA" id="ARBA00004651"/>
    </source>
</evidence>
<feature type="transmembrane region" description="Helical" evidence="8">
    <location>
        <begin position="156"/>
        <end position="177"/>
    </location>
</feature>
<dbReference type="RefSeq" id="WP_032077427.1">
    <property type="nucleotide sequence ID" value="NZ_CP020953.1"/>
</dbReference>
<keyword evidence="7 8" id="KW-0472">Membrane</keyword>
<dbReference type="SUPFAM" id="SSF161098">
    <property type="entry name" value="MetI-like"/>
    <property type="match status" value="1"/>
</dbReference>
<evidence type="ECO:0000256" key="5">
    <source>
        <dbReference type="ARBA" id="ARBA00022692"/>
    </source>
</evidence>
<feature type="transmembrane region" description="Helical" evidence="8">
    <location>
        <begin position="198"/>
        <end position="217"/>
    </location>
</feature>
<organism evidence="10 11">
    <name type="scientific">Clostridium drakei</name>
    <dbReference type="NCBI Taxonomy" id="332101"/>
    <lineage>
        <taxon>Bacteria</taxon>
        <taxon>Bacillati</taxon>
        <taxon>Bacillota</taxon>
        <taxon>Clostridia</taxon>
        <taxon>Eubacteriales</taxon>
        <taxon>Clostridiaceae</taxon>
        <taxon>Clostridium</taxon>
    </lineage>
</organism>
<evidence type="ECO:0000259" key="9">
    <source>
        <dbReference type="PROSITE" id="PS50928"/>
    </source>
</evidence>
<feature type="transmembrane region" description="Helical" evidence="8">
    <location>
        <begin position="27"/>
        <end position="51"/>
    </location>
</feature>
<comment type="subcellular location">
    <subcellularLocation>
        <location evidence="1 8">Cell membrane</location>
        <topology evidence="1 8">Multi-pass membrane protein</topology>
    </subcellularLocation>
</comment>
<keyword evidence="5 8" id="KW-0812">Transmembrane</keyword>
<dbReference type="PANTHER" id="PTHR30450:SF1">
    <property type="entry name" value="D-METHIONINE TRANSPORT SYSTEM PERMEASE PROTEIN METI-RELATED"/>
    <property type="match status" value="1"/>
</dbReference>
<dbReference type="Gene3D" id="1.10.3720.10">
    <property type="entry name" value="MetI-like"/>
    <property type="match status" value="1"/>
</dbReference>
<dbReference type="Proteomes" id="UP000244910">
    <property type="component" value="Chromosome"/>
</dbReference>
<dbReference type="InterPro" id="IPR000515">
    <property type="entry name" value="MetI-like"/>
</dbReference>
<proteinExistence type="inferred from homology"/>
<evidence type="ECO:0000256" key="7">
    <source>
        <dbReference type="ARBA" id="ARBA00023136"/>
    </source>
</evidence>
<feature type="domain" description="ABC transmembrane type-1" evidence="9">
    <location>
        <begin position="23"/>
        <end position="217"/>
    </location>
</feature>
<dbReference type="NCBIfam" id="NF008049">
    <property type="entry name" value="PRK10782.1"/>
    <property type="match status" value="1"/>
</dbReference>
<dbReference type="GO" id="GO:0048473">
    <property type="term" value="P:D-methionine transmembrane transport"/>
    <property type="evidence" value="ECO:0007669"/>
    <property type="project" value="TreeGrafter"/>
</dbReference>
<dbReference type="InterPro" id="IPR051322">
    <property type="entry name" value="AA_ABC_Transporter_Permease"/>
</dbReference>
<gene>
    <name evidence="10" type="ORF">B9W14_17695</name>
</gene>
<dbReference type="Pfam" id="PF00528">
    <property type="entry name" value="BPD_transp_1"/>
    <property type="match status" value="1"/>
</dbReference>
<protein>
    <submittedName>
        <fullName evidence="10">ABC transporter permease</fullName>
    </submittedName>
</protein>
<keyword evidence="6 8" id="KW-1133">Transmembrane helix</keyword>
<keyword evidence="4" id="KW-1003">Cell membrane</keyword>
<sequence>MIEYLNNIAPNLVKLYPDMIKSLFETFYMVAISGIISAIIGVVLGVTLVVTREGNILENKIINGVFAKIINIFRSIPFIILLAAIIPLTRLLVGTTIGTKGALVPLIFGCTPFFARQIESALLDIDKGVIEAAQAMGSSPLEIIFRVMLKEGLPGIIHAVTITIISLIGLSAMAGTVGGGGLGDFAIRYGYQYFQTDIMVATIIVLLIIVNIIQFLGDILSKLVTH</sequence>
<evidence type="ECO:0000256" key="2">
    <source>
        <dbReference type="ARBA" id="ARBA00007069"/>
    </source>
</evidence>
<dbReference type="AlphaFoldDB" id="A0A2U8DUG2"/>
<comment type="similarity">
    <text evidence="2">Belongs to the binding-protein-dependent transport system permease family. CysTW subfamily.</text>
</comment>
<dbReference type="PANTHER" id="PTHR30450">
    <property type="entry name" value="ABC TRANSPORTER PERMEASE"/>
    <property type="match status" value="1"/>
</dbReference>
<dbReference type="OrthoDB" id="9793490at2"/>
<dbReference type="GO" id="GO:0005886">
    <property type="term" value="C:plasma membrane"/>
    <property type="evidence" value="ECO:0007669"/>
    <property type="project" value="UniProtKB-SubCell"/>
</dbReference>
<evidence type="ECO:0000313" key="10">
    <source>
        <dbReference type="EMBL" id="AWI06260.1"/>
    </source>
</evidence>
<dbReference type="PROSITE" id="PS50928">
    <property type="entry name" value="ABC_TM1"/>
    <property type="match status" value="1"/>
</dbReference>
<dbReference type="InterPro" id="IPR035906">
    <property type="entry name" value="MetI-like_sf"/>
</dbReference>
<evidence type="ECO:0000256" key="4">
    <source>
        <dbReference type="ARBA" id="ARBA00022475"/>
    </source>
</evidence>
<name>A0A2U8DUG2_9CLOT</name>
<keyword evidence="3 8" id="KW-0813">Transport</keyword>
<dbReference type="CDD" id="cd06261">
    <property type="entry name" value="TM_PBP2"/>
    <property type="match status" value="1"/>
</dbReference>
<feature type="transmembrane region" description="Helical" evidence="8">
    <location>
        <begin position="72"/>
        <end position="93"/>
    </location>
</feature>